<proteinExistence type="predicted"/>
<gene>
    <name evidence="1" type="ORF">EDD28_0251</name>
</gene>
<comment type="caution">
    <text evidence="1">The sequence shown here is derived from an EMBL/GenBank/DDBJ whole genome shotgun (WGS) entry which is preliminary data.</text>
</comment>
<dbReference type="EMBL" id="RKHQ01000001">
    <property type="protein sequence ID" value="ROR95689.1"/>
    <property type="molecule type" value="Genomic_DNA"/>
</dbReference>
<dbReference type="Proteomes" id="UP000275356">
    <property type="component" value="Unassembled WGS sequence"/>
</dbReference>
<name>A0A3N2D7C7_9MICO</name>
<organism evidence="1 2">
    <name type="scientific">Salana multivorans</name>
    <dbReference type="NCBI Taxonomy" id="120377"/>
    <lineage>
        <taxon>Bacteria</taxon>
        <taxon>Bacillati</taxon>
        <taxon>Actinomycetota</taxon>
        <taxon>Actinomycetes</taxon>
        <taxon>Micrococcales</taxon>
        <taxon>Beutenbergiaceae</taxon>
        <taxon>Salana</taxon>
    </lineage>
</organism>
<dbReference type="Pfam" id="PF04328">
    <property type="entry name" value="Sel_put"/>
    <property type="match status" value="1"/>
</dbReference>
<dbReference type="InterPro" id="IPR007423">
    <property type="entry name" value="Sel_put"/>
</dbReference>
<protein>
    <submittedName>
        <fullName evidence="1">Uncharacterized short protein YbdD (DUF466 family)</fullName>
    </submittedName>
</protein>
<reference evidence="1 2" key="1">
    <citation type="submission" date="2018-11" db="EMBL/GenBank/DDBJ databases">
        <title>Sequencing the genomes of 1000 actinobacteria strains.</title>
        <authorList>
            <person name="Klenk H.-P."/>
        </authorList>
    </citation>
    <scope>NUCLEOTIDE SEQUENCE [LARGE SCALE GENOMIC DNA]</scope>
    <source>
        <strain evidence="1 2">DSM 13521</strain>
    </source>
</reference>
<sequence>MRGAWRALRWWVRGVLGASAYDTYVARHRIDHPDHAPLSEREFWRRRQDEATPKGCC</sequence>
<dbReference type="AlphaFoldDB" id="A0A3N2D7C7"/>
<accession>A0A3N2D7C7</accession>
<evidence type="ECO:0000313" key="2">
    <source>
        <dbReference type="Proteomes" id="UP000275356"/>
    </source>
</evidence>
<evidence type="ECO:0000313" key="1">
    <source>
        <dbReference type="EMBL" id="ROR95689.1"/>
    </source>
</evidence>
<keyword evidence="2" id="KW-1185">Reference proteome</keyword>
<dbReference type="RefSeq" id="WP_123737975.1">
    <property type="nucleotide sequence ID" value="NZ_RKHQ01000001.1"/>
</dbReference>
<dbReference type="OrthoDB" id="3541280at2"/>